<dbReference type="InterPro" id="IPR010982">
    <property type="entry name" value="Lambda_DNA-bd_dom_sf"/>
</dbReference>
<reference evidence="6 7" key="2">
    <citation type="journal article" date="2011" name="J. Antibiot.">
        <title>Furaquinocins I and J: novel polyketide isoprenoid hybrid compounds from Streptomyces reveromyceticus SN-593.</title>
        <authorList>
            <person name="Panthee S."/>
            <person name="Takahashi S."/>
            <person name="Takagi H."/>
            <person name="Nogawa T."/>
            <person name="Oowada E."/>
            <person name="Uramoto M."/>
            <person name="Osada H."/>
        </authorList>
    </citation>
    <scope>NUCLEOTIDE SEQUENCE [LARGE SCALE GENOMIC DNA]</scope>
    <source>
        <strain evidence="6 7">SN-593</strain>
    </source>
</reference>
<evidence type="ECO:0000313" key="7">
    <source>
        <dbReference type="Proteomes" id="UP000595703"/>
    </source>
</evidence>
<evidence type="ECO:0000256" key="2">
    <source>
        <dbReference type="ARBA" id="ARBA00023125"/>
    </source>
</evidence>
<keyword evidence="1" id="KW-0805">Transcription regulation</keyword>
<dbReference type="Pfam" id="PF13377">
    <property type="entry name" value="Peripla_BP_3"/>
    <property type="match status" value="1"/>
</dbReference>
<dbReference type="PANTHER" id="PTHR30146:SF153">
    <property type="entry name" value="LACTOSE OPERON REPRESSOR"/>
    <property type="match status" value="1"/>
</dbReference>
<dbReference type="SUPFAM" id="SSF53822">
    <property type="entry name" value="Periplasmic binding protein-like I"/>
    <property type="match status" value="1"/>
</dbReference>
<keyword evidence="2" id="KW-0238">DNA-binding</keyword>
<evidence type="ECO:0000256" key="1">
    <source>
        <dbReference type="ARBA" id="ARBA00023015"/>
    </source>
</evidence>
<accession>A0A7U3VQZ9</accession>
<dbReference type="Gene3D" id="1.10.260.40">
    <property type="entry name" value="lambda repressor-like DNA-binding domains"/>
    <property type="match status" value="1"/>
</dbReference>
<dbReference type="PROSITE" id="PS50932">
    <property type="entry name" value="HTH_LACI_2"/>
    <property type="match status" value="1"/>
</dbReference>
<feature type="domain" description="HTH lacI-type" evidence="5">
    <location>
        <begin position="3"/>
        <end position="57"/>
    </location>
</feature>
<organism evidence="6 7">
    <name type="scientific">Actinacidiphila reveromycinica</name>
    <dbReference type="NCBI Taxonomy" id="659352"/>
    <lineage>
        <taxon>Bacteria</taxon>
        <taxon>Bacillati</taxon>
        <taxon>Actinomycetota</taxon>
        <taxon>Actinomycetes</taxon>
        <taxon>Kitasatosporales</taxon>
        <taxon>Streptomycetaceae</taxon>
        <taxon>Actinacidiphila</taxon>
    </lineage>
</organism>
<dbReference type="Pfam" id="PF00356">
    <property type="entry name" value="LacI"/>
    <property type="match status" value="1"/>
</dbReference>
<sequence>MTRRLAQVAQKVGVSEATVSRVLNGKPGVSDATRQAVLTALDVLGYERPTQLRGVRARLVGMVMPELQNPIFPALAEVVGGALVQLGFTPVLCTRSAGGLTEAEYVTMLLDQQVSGVVFCGGLTPEEHAALLERRVPVVLLNAAVDLPGFPHVSTDDAAAVQQAYAHLTSLGHRRIGLMVGPADHTPSRRKAAAFTALTATDGRGHHPIGHALFSFEGGQAVAGDLITAGVTALICGSDVLALGAVRAARRKGLTVPGDFSVVGYDDSAFMNYADPPLTTLRQPIEAMSRAAVTLLANQISGNNPTPKELLHEPELVVRSSTAPPPAAGERS</sequence>
<dbReference type="EMBL" id="AP018365">
    <property type="protein sequence ID" value="BBB00160.1"/>
    <property type="molecule type" value="Genomic_DNA"/>
</dbReference>
<protein>
    <submittedName>
        <fullName evidence="6">Putative LacI family transcriptional regulator</fullName>
    </submittedName>
</protein>
<reference evidence="6 7" key="1">
    <citation type="journal article" date="2010" name="J. Bacteriol.">
        <title>Biochemical characterization of a novel indole prenyltransferase from Streptomyces sp. SN-593.</title>
        <authorList>
            <person name="Takahashi S."/>
            <person name="Takagi H."/>
            <person name="Toyoda A."/>
            <person name="Uramoto M."/>
            <person name="Nogawa T."/>
            <person name="Ueki M."/>
            <person name="Sakaki Y."/>
            <person name="Osada H."/>
        </authorList>
    </citation>
    <scope>NUCLEOTIDE SEQUENCE [LARGE SCALE GENOMIC DNA]</scope>
    <source>
        <strain evidence="6 7">SN-593</strain>
    </source>
</reference>
<feature type="compositionally biased region" description="Pro residues" evidence="4">
    <location>
        <begin position="323"/>
        <end position="332"/>
    </location>
</feature>
<name>A0A7U3VQZ9_9ACTN</name>
<proteinExistence type="predicted"/>
<keyword evidence="3" id="KW-0804">Transcription</keyword>
<evidence type="ECO:0000259" key="5">
    <source>
        <dbReference type="PROSITE" id="PS50932"/>
    </source>
</evidence>
<dbReference type="SUPFAM" id="SSF47413">
    <property type="entry name" value="lambda repressor-like DNA-binding domains"/>
    <property type="match status" value="1"/>
</dbReference>
<dbReference type="RefSeq" id="WP_202236222.1">
    <property type="nucleotide sequence ID" value="NZ_AP018365.1"/>
</dbReference>
<dbReference type="KEGG" id="arev:RVR_7103"/>
<evidence type="ECO:0000256" key="4">
    <source>
        <dbReference type="SAM" id="MobiDB-lite"/>
    </source>
</evidence>
<dbReference type="AlphaFoldDB" id="A0A7U3VQZ9"/>
<dbReference type="Gene3D" id="3.40.50.2300">
    <property type="match status" value="2"/>
</dbReference>
<dbReference type="InterPro" id="IPR000843">
    <property type="entry name" value="HTH_LacI"/>
</dbReference>
<dbReference type="GO" id="GO:0003700">
    <property type="term" value="F:DNA-binding transcription factor activity"/>
    <property type="evidence" value="ECO:0007669"/>
    <property type="project" value="TreeGrafter"/>
</dbReference>
<dbReference type="SMART" id="SM00354">
    <property type="entry name" value="HTH_LACI"/>
    <property type="match status" value="1"/>
</dbReference>
<dbReference type="InterPro" id="IPR046335">
    <property type="entry name" value="LacI/GalR-like_sensor"/>
</dbReference>
<dbReference type="GO" id="GO:0000976">
    <property type="term" value="F:transcription cis-regulatory region binding"/>
    <property type="evidence" value="ECO:0007669"/>
    <property type="project" value="TreeGrafter"/>
</dbReference>
<dbReference type="InterPro" id="IPR028082">
    <property type="entry name" value="Peripla_BP_I"/>
</dbReference>
<reference evidence="6 7" key="4">
    <citation type="journal article" date="2020" name="Sci. Rep.">
        <title>beta-carboline chemical signals induce reveromycin production through a LuxR family regulator in Streptomyces sp. SN-593.</title>
        <authorList>
            <person name="Panthee S."/>
            <person name="Kito N."/>
            <person name="Hayashi T."/>
            <person name="Shimizu T."/>
            <person name="Ishikawa J."/>
            <person name="Hamamoto H."/>
            <person name="Osada H."/>
            <person name="Takahashi S."/>
        </authorList>
    </citation>
    <scope>NUCLEOTIDE SEQUENCE [LARGE SCALE GENOMIC DNA]</scope>
    <source>
        <strain evidence="6 7">SN-593</strain>
    </source>
</reference>
<dbReference type="CDD" id="cd01392">
    <property type="entry name" value="HTH_LacI"/>
    <property type="match status" value="1"/>
</dbReference>
<dbReference type="Proteomes" id="UP000595703">
    <property type="component" value="Chromosome"/>
</dbReference>
<evidence type="ECO:0000256" key="3">
    <source>
        <dbReference type="ARBA" id="ARBA00023163"/>
    </source>
</evidence>
<evidence type="ECO:0000313" key="6">
    <source>
        <dbReference type="EMBL" id="BBB00160.1"/>
    </source>
</evidence>
<keyword evidence="7" id="KW-1185">Reference proteome</keyword>
<dbReference type="PANTHER" id="PTHR30146">
    <property type="entry name" value="LACI-RELATED TRANSCRIPTIONAL REPRESSOR"/>
    <property type="match status" value="1"/>
</dbReference>
<reference evidence="6 7" key="3">
    <citation type="journal article" date="2011" name="Nat. Chem. Biol.">
        <title>Reveromycin A biosynthesis uses RevG and RevJ for stereospecific spiroacetal formation.</title>
        <authorList>
            <person name="Takahashi S."/>
            <person name="Toyoda A."/>
            <person name="Sekiyama Y."/>
            <person name="Takagi H."/>
            <person name="Nogawa T."/>
            <person name="Uramoto M."/>
            <person name="Suzuki R."/>
            <person name="Koshino H."/>
            <person name="Kumano T."/>
            <person name="Panthee S."/>
            <person name="Dairi T."/>
            <person name="Ishikawa J."/>
            <person name="Ikeda H."/>
            <person name="Sakaki Y."/>
            <person name="Osada H."/>
        </authorList>
    </citation>
    <scope>NUCLEOTIDE SEQUENCE [LARGE SCALE GENOMIC DNA]</scope>
    <source>
        <strain evidence="6 7">SN-593</strain>
    </source>
</reference>
<feature type="region of interest" description="Disordered" evidence="4">
    <location>
        <begin position="303"/>
        <end position="332"/>
    </location>
</feature>
<gene>
    <name evidence="6" type="ORF">RVR_7103</name>
</gene>